<dbReference type="Proteomes" id="UP000738325">
    <property type="component" value="Unassembled WGS sequence"/>
</dbReference>
<dbReference type="Gene3D" id="1.20.58.160">
    <property type="match status" value="1"/>
</dbReference>
<dbReference type="InterPro" id="IPR038425">
    <property type="entry name" value="GAT_sf"/>
</dbReference>
<reference evidence="3" key="1">
    <citation type="journal article" date="2020" name="Fungal Divers.">
        <title>Resolving the Mortierellaceae phylogeny through synthesis of multi-gene phylogenetics and phylogenomics.</title>
        <authorList>
            <person name="Vandepol N."/>
            <person name="Liber J."/>
            <person name="Desiro A."/>
            <person name="Na H."/>
            <person name="Kennedy M."/>
            <person name="Barry K."/>
            <person name="Grigoriev I.V."/>
            <person name="Miller A.N."/>
            <person name="O'Donnell K."/>
            <person name="Stajich J.E."/>
            <person name="Bonito G."/>
        </authorList>
    </citation>
    <scope>NUCLEOTIDE SEQUENCE</scope>
    <source>
        <strain evidence="3">REB-010B</strain>
    </source>
</reference>
<evidence type="ECO:0000256" key="1">
    <source>
        <dbReference type="SAM" id="MobiDB-lite"/>
    </source>
</evidence>
<dbReference type="GO" id="GO:0035091">
    <property type="term" value="F:phosphatidylinositol binding"/>
    <property type="evidence" value="ECO:0007669"/>
    <property type="project" value="InterPro"/>
</dbReference>
<dbReference type="Pfam" id="PF03127">
    <property type="entry name" value="GAT"/>
    <property type="match status" value="1"/>
</dbReference>
<feature type="region of interest" description="Disordered" evidence="1">
    <location>
        <begin position="94"/>
        <end position="131"/>
    </location>
</feature>
<sequence>MALILQDIEVANNNAQMLTEAISFANPETEAIEENALIKEFCSGCLSLHRRILEHLTGVTESAQPNSTLLEKLLACNLGLAMALRSYDQIIQQPRPSSGEQVVQTQDNNTSSTSLESTQPYQTTATSAVTENDDAEATLVNSGRRDGNRKSIVTVEEPSQGPFSDDAYRVSESLEIAAAVRKGKC</sequence>
<dbReference type="InterPro" id="IPR004152">
    <property type="entry name" value="GAT_dom"/>
</dbReference>
<keyword evidence="4" id="KW-1185">Reference proteome</keyword>
<dbReference type="AlphaFoldDB" id="A0A9P6ULQ5"/>
<dbReference type="SUPFAM" id="SSF89009">
    <property type="entry name" value="GAT-like domain"/>
    <property type="match status" value="1"/>
</dbReference>
<feature type="compositionally biased region" description="Polar residues" evidence="1">
    <location>
        <begin position="94"/>
        <end position="130"/>
    </location>
</feature>
<feature type="domain" description="GAT" evidence="2">
    <location>
        <begin position="1"/>
        <end position="92"/>
    </location>
</feature>
<accession>A0A9P6ULQ5</accession>
<dbReference type="GO" id="GO:0043130">
    <property type="term" value="F:ubiquitin binding"/>
    <property type="evidence" value="ECO:0007669"/>
    <property type="project" value="InterPro"/>
</dbReference>
<organism evidence="3 4">
    <name type="scientific">Dissophora globulifera</name>
    <dbReference type="NCBI Taxonomy" id="979702"/>
    <lineage>
        <taxon>Eukaryota</taxon>
        <taxon>Fungi</taxon>
        <taxon>Fungi incertae sedis</taxon>
        <taxon>Mucoromycota</taxon>
        <taxon>Mortierellomycotina</taxon>
        <taxon>Mortierellomycetes</taxon>
        <taxon>Mortierellales</taxon>
        <taxon>Mortierellaceae</taxon>
        <taxon>Dissophora</taxon>
    </lineage>
</organism>
<evidence type="ECO:0000259" key="2">
    <source>
        <dbReference type="PROSITE" id="PS50909"/>
    </source>
</evidence>
<name>A0A9P6ULQ5_9FUNG</name>
<comment type="caution">
    <text evidence="3">The sequence shown here is derived from an EMBL/GenBank/DDBJ whole genome shotgun (WGS) entry which is preliminary data.</text>
</comment>
<protein>
    <recommendedName>
        <fullName evidence="2">GAT domain-containing protein</fullName>
    </recommendedName>
</protein>
<proteinExistence type="predicted"/>
<dbReference type="PROSITE" id="PS50909">
    <property type="entry name" value="GAT"/>
    <property type="match status" value="1"/>
</dbReference>
<evidence type="ECO:0000313" key="3">
    <source>
        <dbReference type="EMBL" id="KAG0310570.1"/>
    </source>
</evidence>
<gene>
    <name evidence="3" type="ORF">BGZ99_000295</name>
</gene>
<dbReference type="OrthoDB" id="10255964at2759"/>
<evidence type="ECO:0000313" key="4">
    <source>
        <dbReference type="Proteomes" id="UP000738325"/>
    </source>
</evidence>
<dbReference type="EMBL" id="JAAAIP010001044">
    <property type="protein sequence ID" value="KAG0310570.1"/>
    <property type="molecule type" value="Genomic_DNA"/>
</dbReference>